<dbReference type="PANTHER" id="PTHR34448:SF1">
    <property type="entry name" value="BLL6088 PROTEIN"/>
    <property type="match status" value="1"/>
</dbReference>
<gene>
    <name evidence="2" type="ORF">EWF95_09650</name>
</gene>
<keyword evidence="2" id="KW-0378">Hydrolase</keyword>
<evidence type="ECO:0000256" key="1">
    <source>
        <dbReference type="ARBA" id="ARBA00022723"/>
    </source>
</evidence>
<dbReference type="PANTHER" id="PTHR34448">
    <property type="entry name" value="AMINOPEPTIDASE"/>
    <property type="match status" value="1"/>
</dbReference>
<keyword evidence="2" id="KW-0645">Protease</keyword>
<organism evidence="2 3">
    <name type="scientific">Halonotius roseus</name>
    <dbReference type="NCBI Taxonomy" id="2511997"/>
    <lineage>
        <taxon>Archaea</taxon>
        <taxon>Methanobacteriati</taxon>
        <taxon>Methanobacteriota</taxon>
        <taxon>Stenosarchaea group</taxon>
        <taxon>Halobacteria</taxon>
        <taxon>Halobacteriales</taxon>
        <taxon>Haloferacaceae</taxon>
        <taxon>Halonotius</taxon>
    </lineage>
</organism>
<dbReference type="InterPro" id="IPR052170">
    <property type="entry name" value="M29_Exopeptidase"/>
</dbReference>
<keyword evidence="1" id="KW-0479">Metal-binding</keyword>
<keyword evidence="3" id="KW-1185">Reference proteome</keyword>
<dbReference type="GO" id="GO:0004177">
    <property type="term" value="F:aminopeptidase activity"/>
    <property type="evidence" value="ECO:0007669"/>
    <property type="project" value="UniProtKB-KW"/>
</dbReference>
<dbReference type="SUPFAM" id="SSF144052">
    <property type="entry name" value="Thermophilic metalloprotease-like"/>
    <property type="match status" value="1"/>
</dbReference>
<protein>
    <submittedName>
        <fullName evidence="2">Aminopeptidase</fullName>
    </submittedName>
</protein>
<proteinExistence type="predicted"/>
<evidence type="ECO:0000313" key="3">
    <source>
        <dbReference type="Proteomes" id="UP000315385"/>
    </source>
</evidence>
<dbReference type="Proteomes" id="UP000315385">
    <property type="component" value="Unassembled WGS sequence"/>
</dbReference>
<reference evidence="2 3" key="1">
    <citation type="submission" date="2019-02" db="EMBL/GenBank/DDBJ databases">
        <title>Halonotius sp. a new haloqrchaeon isolated from saline water.</title>
        <authorList>
            <person name="Duran-Viseras A."/>
            <person name="Sanchez-Porro C."/>
            <person name="Ventosa A."/>
        </authorList>
    </citation>
    <scope>NUCLEOTIDE SEQUENCE [LARGE SCALE GENOMIC DNA]</scope>
    <source>
        <strain evidence="2 3">F9-27</strain>
    </source>
</reference>
<dbReference type="RefSeq" id="WP_142443843.1">
    <property type="nucleotide sequence ID" value="NZ_SESI01000002.1"/>
</dbReference>
<dbReference type="AlphaFoldDB" id="A0A544QP78"/>
<dbReference type="EMBL" id="SESI01000002">
    <property type="protein sequence ID" value="TQQ80732.1"/>
    <property type="molecule type" value="Genomic_DNA"/>
</dbReference>
<dbReference type="GO" id="GO:0046872">
    <property type="term" value="F:metal ion binding"/>
    <property type="evidence" value="ECO:0007669"/>
    <property type="project" value="UniProtKB-KW"/>
</dbReference>
<name>A0A544QP78_9EURY</name>
<evidence type="ECO:0000313" key="2">
    <source>
        <dbReference type="EMBL" id="TQQ80732.1"/>
    </source>
</evidence>
<comment type="caution">
    <text evidence="2">The sequence shown here is derived from an EMBL/GenBank/DDBJ whole genome shotgun (WGS) entry which is preliminary data.</text>
</comment>
<keyword evidence="2" id="KW-0031">Aminopeptidase</keyword>
<dbReference type="GO" id="GO:0006508">
    <property type="term" value="P:proteolysis"/>
    <property type="evidence" value="ECO:0007669"/>
    <property type="project" value="InterPro"/>
</dbReference>
<dbReference type="InterPro" id="IPR058739">
    <property type="entry name" value="NicX"/>
</dbReference>
<accession>A0A544QP78</accession>
<sequence>MPTVDAAGDTEPSDSELQDAAKTALTQCLNLGSEETCLIVTDDKRERIGETLYAEASKITDDPVIVRYPPGPQHGAEPPEPVAGALNAADVFLAPTTKSISHTRARGDACENGARGATLPGITESVFVTGLDADYEAIAAHSESLHEQVTDADEIRVTSPQGTDITVEIGDREWLLDTGIVHDAGGFSNLPAGEIFVSPESANGTYVVDGTMRPHGLLDEGQQLTFEVEDGYVTEISDDAIRGQIETAAEEVGRDAYNLAELGIGTNVGVDELVGSVLLDEKAAGTVHLAIGDNAAIGGETDAPLHLDGILREPTVYADGEEIELPA</sequence>
<dbReference type="OrthoDB" id="371826at2157"/>
<dbReference type="Pfam" id="PF26233">
    <property type="entry name" value="NicX"/>
    <property type="match status" value="1"/>
</dbReference>